<dbReference type="PANTHER" id="PTHR17920:SF3">
    <property type="entry name" value="TRANSMEMBRANE AND COILED-COIL DOMAIN-CONTAINING PROTEIN 4"/>
    <property type="match status" value="1"/>
</dbReference>
<keyword evidence="3 7" id="KW-0812">Transmembrane</keyword>
<dbReference type="InterPro" id="IPR007941">
    <property type="entry name" value="DUF726"/>
</dbReference>
<dbReference type="Proteomes" id="UP000053760">
    <property type="component" value="Unassembled WGS sequence"/>
</dbReference>
<dbReference type="SUPFAM" id="SSF53474">
    <property type="entry name" value="alpha/beta-Hydrolases"/>
    <property type="match status" value="1"/>
</dbReference>
<feature type="non-terminal residue" evidence="8">
    <location>
        <position position="452"/>
    </location>
</feature>
<evidence type="ECO:0000256" key="5">
    <source>
        <dbReference type="ARBA" id="ARBA00023136"/>
    </source>
</evidence>
<dbReference type="Pfam" id="PF05277">
    <property type="entry name" value="DUF726"/>
    <property type="match status" value="1"/>
</dbReference>
<evidence type="ECO:0000256" key="1">
    <source>
        <dbReference type="ARBA" id="ARBA00004141"/>
    </source>
</evidence>
<dbReference type="STRING" id="55661.A0A091GEZ4"/>
<feature type="region of interest" description="Disordered" evidence="6">
    <location>
        <begin position="149"/>
        <end position="172"/>
    </location>
</feature>
<proteinExistence type="inferred from homology"/>
<dbReference type="GO" id="GO:0016020">
    <property type="term" value="C:membrane"/>
    <property type="evidence" value="ECO:0007669"/>
    <property type="project" value="UniProtKB-SubCell"/>
</dbReference>
<sequence>AERAGGKEPCVLLAQQLGEPGRFAYAALCGISLAWLFPEKEQSSFRTGFIEGFVKWLDLPEAVLPAMTAFASGLGGEGTEMFTQILLKDPFLKENPVVITQDLLSFSLRDGYYDARARVLICHITWLLRIPSEELEALEESLLESLKEQKKEESEIAEPSRHFSPTEKPEGSAFLKSELRPSLARWKRLPCTEIPCLTGGLAAPLVAAGAATIIGSAGAAALASTAGIAVMASLFGAAGAGLTGYKMKKRVGAIEEFEFLPLTEGKHLHITIAITGWLCTGKYGSFTASWSSMLQSREQYCLAWESKYLMELGNALDSLLNGFVNMVAQEALKFTVLSGIVTALTWPASLLTVAGVIDNPWGVCLHRSAEVGKHLAHILLSRQQGKRPVTLIGFSLGARVIYFCLHEMAQEKDSQGIIEDVVLLGAPVEGEAKHWKVITKVVSGRIINGYCR</sequence>
<feature type="non-terminal residue" evidence="8">
    <location>
        <position position="1"/>
    </location>
</feature>
<comment type="similarity">
    <text evidence="2">Belongs to the TMCO4 family.</text>
</comment>
<evidence type="ECO:0000256" key="6">
    <source>
        <dbReference type="SAM" id="MobiDB-lite"/>
    </source>
</evidence>
<feature type="compositionally biased region" description="Basic and acidic residues" evidence="6">
    <location>
        <begin position="149"/>
        <end position="170"/>
    </location>
</feature>
<feature type="transmembrane region" description="Helical" evidence="7">
    <location>
        <begin position="194"/>
        <end position="214"/>
    </location>
</feature>
<keyword evidence="9" id="KW-1185">Reference proteome</keyword>
<reference evidence="8 9" key="1">
    <citation type="submission" date="2014-04" db="EMBL/GenBank/DDBJ databases">
        <title>Genome evolution of avian class.</title>
        <authorList>
            <person name="Zhang G."/>
            <person name="Li C."/>
        </authorList>
    </citation>
    <scope>NUCLEOTIDE SEQUENCE [LARGE SCALE GENOMIC DNA]</scope>
    <source>
        <strain evidence="8">BGI_N303</strain>
    </source>
</reference>
<evidence type="ECO:0000256" key="3">
    <source>
        <dbReference type="ARBA" id="ARBA00022692"/>
    </source>
</evidence>
<keyword evidence="4 7" id="KW-1133">Transmembrane helix</keyword>
<dbReference type="PANTHER" id="PTHR17920">
    <property type="entry name" value="TRANSMEMBRANE AND COILED-COIL DOMAIN-CONTAINING PROTEIN 4 TMCO4"/>
    <property type="match status" value="1"/>
</dbReference>
<gene>
    <name evidence="8" type="ORF">N303_01368</name>
</gene>
<comment type="subcellular location">
    <subcellularLocation>
        <location evidence="1">Membrane</location>
        <topology evidence="1">Multi-pass membrane protein</topology>
    </subcellularLocation>
</comment>
<feature type="transmembrane region" description="Helical" evidence="7">
    <location>
        <begin position="220"/>
        <end position="242"/>
    </location>
</feature>
<name>A0A091GEZ4_CUCCA</name>
<organism evidence="8 9">
    <name type="scientific">Cuculus canorus</name>
    <name type="common">Common cuckoo</name>
    <dbReference type="NCBI Taxonomy" id="55661"/>
    <lineage>
        <taxon>Eukaryota</taxon>
        <taxon>Metazoa</taxon>
        <taxon>Chordata</taxon>
        <taxon>Craniata</taxon>
        <taxon>Vertebrata</taxon>
        <taxon>Euteleostomi</taxon>
        <taxon>Archelosauria</taxon>
        <taxon>Archosauria</taxon>
        <taxon>Dinosauria</taxon>
        <taxon>Saurischia</taxon>
        <taxon>Theropoda</taxon>
        <taxon>Coelurosauria</taxon>
        <taxon>Aves</taxon>
        <taxon>Neognathae</taxon>
        <taxon>Neoaves</taxon>
        <taxon>Otidimorphae</taxon>
        <taxon>Cuculiformes</taxon>
        <taxon>Cuculidae</taxon>
        <taxon>Cuculus</taxon>
    </lineage>
</organism>
<accession>A0A091GEZ4</accession>
<dbReference type="AlphaFoldDB" id="A0A091GEZ4"/>
<protein>
    <submittedName>
        <fullName evidence="8">Transmembrane and coiled-coil domain-containing protein 4</fullName>
    </submittedName>
</protein>
<evidence type="ECO:0000313" key="8">
    <source>
        <dbReference type="EMBL" id="KFO72717.1"/>
    </source>
</evidence>
<keyword evidence="5 7" id="KW-0472">Membrane</keyword>
<evidence type="ECO:0000256" key="7">
    <source>
        <dbReference type="SAM" id="Phobius"/>
    </source>
</evidence>
<evidence type="ECO:0000256" key="4">
    <source>
        <dbReference type="ARBA" id="ARBA00022989"/>
    </source>
</evidence>
<evidence type="ECO:0000313" key="9">
    <source>
        <dbReference type="Proteomes" id="UP000053760"/>
    </source>
</evidence>
<dbReference type="InterPro" id="IPR029058">
    <property type="entry name" value="AB_hydrolase_fold"/>
</dbReference>
<evidence type="ECO:0000256" key="2">
    <source>
        <dbReference type="ARBA" id="ARBA00009824"/>
    </source>
</evidence>
<dbReference type="EMBL" id="KL447381">
    <property type="protein sequence ID" value="KFO72717.1"/>
    <property type="molecule type" value="Genomic_DNA"/>
</dbReference>